<evidence type="ECO:0000259" key="2">
    <source>
        <dbReference type="PROSITE" id="PS50846"/>
    </source>
</evidence>
<reference evidence="3 4" key="1">
    <citation type="submission" date="2019-03" db="EMBL/GenBank/DDBJ databases">
        <authorList>
            <person name="Sebastian G."/>
            <person name="Baumann P."/>
            <person name="Ruckert C."/>
            <person name="Kalinowski J."/>
            <person name="Nebel B."/>
            <person name="Takors R."/>
            <person name="Blombach B."/>
        </authorList>
    </citation>
    <scope>NUCLEOTIDE SEQUENCE [LARGE SCALE GENOMIC DNA]</scope>
    <source>
        <strain evidence="3 4">DSM 1084</strain>
    </source>
</reference>
<accession>A0A4P6WXR8</accession>
<protein>
    <submittedName>
        <fullName evidence="3">Heavy-metal-associated domain protein</fullName>
    </submittedName>
</protein>
<dbReference type="GO" id="GO:0046872">
    <property type="term" value="F:metal ion binding"/>
    <property type="evidence" value="ECO:0007669"/>
    <property type="project" value="UniProtKB-KW"/>
</dbReference>
<dbReference type="InterPro" id="IPR036163">
    <property type="entry name" value="HMA_dom_sf"/>
</dbReference>
<dbReference type="InterPro" id="IPR017969">
    <property type="entry name" value="Heavy-metal-associated_CS"/>
</dbReference>
<sequence length="63" mass="6707">MHEFQLPDMTCGHCAGVVGQTLHLADPACKFQVDLPARKVTVQSDEDRAVLAEALADAGYPPA</sequence>
<dbReference type="SUPFAM" id="SSF55008">
    <property type="entry name" value="HMA, heavy metal-associated domain"/>
    <property type="match status" value="1"/>
</dbReference>
<dbReference type="EMBL" id="CP037867">
    <property type="protein sequence ID" value="QBM26074.1"/>
    <property type="molecule type" value="Genomic_DNA"/>
</dbReference>
<evidence type="ECO:0000256" key="1">
    <source>
        <dbReference type="ARBA" id="ARBA00022723"/>
    </source>
</evidence>
<dbReference type="Proteomes" id="UP000293912">
    <property type="component" value="Chromosome"/>
</dbReference>
<proteinExistence type="predicted"/>
<dbReference type="AlphaFoldDB" id="A0A4P6WXR8"/>
<keyword evidence="1" id="KW-0479">Metal-binding</keyword>
<evidence type="ECO:0000313" key="3">
    <source>
        <dbReference type="EMBL" id="QBM26074.1"/>
    </source>
</evidence>
<dbReference type="Gene3D" id="3.30.70.100">
    <property type="match status" value="1"/>
</dbReference>
<gene>
    <name evidence="3" type="ORF">HPF_00195</name>
</gene>
<organism evidence="3 4">
    <name type="scientific">Hydrogenophaga pseudoflava</name>
    <name type="common">Pseudomonas carboxydoflava</name>
    <dbReference type="NCBI Taxonomy" id="47421"/>
    <lineage>
        <taxon>Bacteria</taxon>
        <taxon>Pseudomonadati</taxon>
        <taxon>Pseudomonadota</taxon>
        <taxon>Betaproteobacteria</taxon>
        <taxon>Burkholderiales</taxon>
        <taxon>Comamonadaceae</taxon>
        <taxon>Hydrogenophaga</taxon>
    </lineage>
</organism>
<dbReference type="InterPro" id="IPR006121">
    <property type="entry name" value="HMA_dom"/>
</dbReference>
<name>A0A4P6WXR8_HYDPS</name>
<feature type="domain" description="HMA" evidence="2">
    <location>
        <begin position="1"/>
        <end position="63"/>
    </location>
</feature>
<dbReference type="KEGG" id="hpse:HPF_00195"/>
<evidence type="ECO:0000313" key="4">
    <source>
        <dbReference type="Proteomes" id="UP000293912"/>
    </source>
</evidence>
<dbReference type="PROSITE" id="PS50846">
    <property type="entry name" value="HMA_2"/>
    <property type="match status" value="1"/>
</dbReference>
<dbReference type="RefSeq" id="WP_133155375.1">
    <property type="nucleotide sequence ID" value="NZ_CP037867.1"/>
</dbReference>
<dbReference type="PROSITE" id="PS01047">
    <property type="entry name" value="HMA_1"/>
    <property type="match status" value="1"/>
</dbReference>
<dbReference type="Pfam" id="PF00403">
    <property type="entry name" value="HMA"/>
    <property type="match status" value="1"/>
</dbReference>
<dbReference type="CDD" id="cd00371">
    <property type="entry name" value="HMA"/>
    <property type="match status" value="1"/>
</dbReference>
<keyword evidence="4" id="KW-1185">Reference proteome</keyword>